<sequence length="39" mass="4133">MCNGIHSLVHTVSGPQLRDIIINAFNIVQALRPCALGCG</sequence>
<reference evidence="1" key="2">
    <citation type="journal article" date="2015" name="Fish Shellfish Immunol.">
        <title>Early steps in the European eel (Anguilla anguilla)-Vibrio vulnificus interaction in the gills: Role of the RtxA13 toxin.</title>
        <authorList>
            <person name="Callol A."/>
            <person name="Pajuelo D."/>
            <person name="Ebbesson L."/>
            <person name="Teles M."/>
            <person name="MacKenzie S."/>
            <person name="Amaro C."/>
        </authorList>
    </citation>
    <scope>NUCLEOTIDE SEQUENCE</scope>
</reference>
<reference evidence="1" key="1">
    <citation type="submission" date="2014-11" db="EMBL/GenBank/DDBJ databases">
        <authorList>
            <person name="Amaro Gonzalez C."/>
        </authorList>
    </citation>
    <scope>NUCLEOTIDE SEQUENCE</scope>
</reference>
<protein>
    <submittedName>
        <fullName evidence="1">Uncharacterized protein</fullName>
    </submittedName>
</protein>
<dbReference type="AlphaFoldDB" id="A0A0E9VPX2"/>
<name>A0A0E9VPX2_ANGAN</name>
<dbReference type="EMBL" id="GBXM01029167">
    <property type="protein sequence ID" value="JAH79410.1"/>
    <property type="molecule type" value="Transcribed_RNA"/>
</dbReference>
<proteinExistence type="predicted"/>
<evidence type="ECO:0000313" key="1">
    <source>
        <dbReference type="EMBL" id="JAH79410.1"/>
    </source>
</evidence>
<accession>A0A0E9VPX2</accession>
<organism evidence="1">
    <name type="scientific">Anguilla anguilla</name>
    <name type="common">European freshwater eel</name>
    <name type="synonym">Muraena anguilla</name>
    <dbReference type="NCBI Taxonomy" id="7936"/>
    <lineage>
        <taxon>Eukaryota</taxon>
        <taxon>Metazoa</taxon>
        <taxon>Chordata</taxon>
        <taxon>Craniata</taxon>
        <taxon>Vertebrata</taxon>
        <taxon>Euteleostomi</taxon>
        <taxon>Actinopterygii</taxon>
        <taxon>Neopterygii</taxon>
        <taxon>Teleostei</taxon>
        <taxon>Anguilliformes</taxon>
        <taxon>Anguillidae</taxon>
        <taxon>Anguilla</taxon>
    </lineage>
</organism>